<evidence type="ECO:0000313" key="3">
    <source>
        <dbReference type="Proteomes" id="UP000266188"/>
    </source>
</evidence>
<feature type="compositionally biased region" description="Polar residues" evidence="1">
    <location>
        <begin position="594"/>
        <end position="604"/>
    </location>
</feature>
<dbReference type="EMBL" id="MVGC01000270">
    <property type="protein sequence ID" value="RJE20869.1"/>
    <property type="molecule type" value="Genomic_DNA"/>
</dbReference>
<feature type="region of interest" description="Disordered" evidence="1">
    <location>
        <begin position="444"/>
        <end position="580"/>
    </location>
</feature>
<comment type="caution">
    <text evidence="2">The sequence shown here is derived from an EMBL/GenBank/DDBJ whole genome shotgun (WGS) entry which is preliminary data.</text>
</comment>
<feature type="compositionally biased region" description="Polar residues" evidence="1">
    <location>
        <begin position="486"/>
        <end position="496"/>
    </location>
</feature>
<feature type="compositionally biased region" description="Polar residues" evidence="1">
    <location>
        <begin position="444"/>
        <end position="460"/>
    </location>
</feature>
<dbReference type="AlphaFoldDB" id="A0A3A2ZCH9"/>
<feature type="compositionally biased region" description="Basic residues" evidence="1">
    <location>
        <begin position="402"/>
        <end position="412"/>
    </location>
</feature>
<evidence type="ECO:0000313" key="2">
    <source>
        <dbReference type="EMBL" id="RJE20869.1"/>
    </source>
</evidence>
<keyword evidence="3" id="KW-1185">Reference proteome</keyword>
<dbReference type="Proteomes" id="UP000266188">
    <property type="component" value="Unassembled WGS sequence"/>
</dbReference>
<evidence type="ECO:0000256" key="1">
    <source>
        <dbReference type="SAM" id="MobiDB-lite"/>
    </source>
</evidence>
<feature type="compositionally biased region" description="Basic and acidic residues" evidence="1">
    <location>
        <begin position="62"/>
        <end position="103"/>
    </location>
</feature>
<feature type="region of interest" description="Disordered" evidence="1">
    <location>
        <begin position="1"/>
        <end position="182"/>
    </location>
</feature>
<protein>
    <submittedName>
        <fullName evidence="2">Uncharacterized protein</fullName>
    </submittedName>
</protein>
<feature type="compositionally biased region" description="Basic and acidic residues" evidence="1">
    <location>
        <begin position="260"/>
        <end position="270"/>
    </location>
</feature>
<reference evidence="3" key="1">
    <citation type="submission" date="2017-02" db="EMBL/GenBank/DDBJ databases">
        <authorList>
            <person name="Tafer H."/>
            <person name="Lopandic K."/>
        </authorList>
    </citation>
    <scope>NUCLEOTIDE SEQUENCE [LARGE SCALE GENOMIC DNA]</scope>
    <source>
        <strain evidence="3">CBS 366.77</strain>
    </source>
</reference>
<organism evidence="2 3">
    <name type="scientific">Aspergillus sclerotialis</name>
    <dbReference type="NCBI Taxonomy" id="2070753"/>
    <lineage>
        <taxon>Eukaryota</taxon>
        <taxon>Fungi</taxon>
        <taxon>Dikarya</taxon>
        <taxon>Ascomycota</taxon>
        <taxon>Pezizomycotina</taxon>
        <taxon>Eurotiomycetes</taxon>
        <taxon>Eurotiomycetidae</taxon>
        <taxon>Eurotiales</taxon>
        <taxon>Aspergillaceae</taxon>
        <taxon>Aspergillus</taxon>
        <taxon>Aspergillus subgen. Polypaecilum</taxon>
    </lineage>
</organism>
<name>A0A3A2ZCH9_9EURO</name>
<feature type="compositionally biased region" description="Low complexity" evidence="1">
    <location>
        <begin position="136"/>
        <end position="150"/>
    </location>
</feature>
<proteinExistence type="predicted"/>
<feature type="region of interest" description="Disordered" evidence="1">
    <location>
        <begin position="594"/>
        <end position="632"/>
    </location>
</feature>
<feature type="region of interest" description="Disordered" evidence="1">
    <location>
        <begin position="679"/>
        <end position="718"/>
    </location>
</feature>
<feature type="compositionally biased region" description="Polar residues" evidence="1">
    <location>
        <begin position="542"/>
        <end position="553"/>
    </location>
</feature>
<sequence>MSPKGGDMVSEKTSKPPPSQSSARHASRENSSSPARASSTENRVVSESGTRISPILSGAAQGKEKRASKRLEEERKEIERRFRKLEETELMKEATGSKRESRRLTKKQPIGRSSRSSSVSSDKSRSSITHLATLFSRSKNGSRSRSNSVGRDGERASIEWLSTEQTQSNNGSRTQPLPRPPSIILPERFGTAVSSKLGLKNNILLPVSMKQPDHASTEFANVRRPLGYLNPAEAQNTNSQDGNTPFSYSPQRTHLNGQEKPSDDALKSPSKEISGAQQNLDRSAFSANLSAGKRDGGNASHLVQIPPVLRCRVRGKLRSARINRQKMRSIKASSSGEFIGGYRYKKFKSSPLAAAPATSENINLPSKDQEKKDSPISGISVKQMPTRTAPEEPASPLASSKLHGRGSRRLRKLPGSPSNTFAKTATGSWTDLLNDATRLANNSSQFLGRGSSKNQESRLQVLSGPDSKSENAIHSSRFPTGPRFYNGQTPMSNVHTLNGLRGPKSRPVSTKSDPTVSIPLAHRNSDTSQSHSALEARHRSFQLPQHYSSSTEMVQPREKSNSIPSRRPSQDSHSEDYNTADEAASIAESYSSVAQNLGPNNHSPGYSRGDDDKKTSTDINNPELTQLSSCQKPQMTIPAKSVNGLQQGQSVAKVFVVCCHCGFWHDVPSEIFAKLSHTSVSPNPRGRGSPAHETNGELRRNFPERPEERSPEPHINTSFNQASRKKTIAQLPDSSYASSSVVHCSWCDHIISSSCCQGWHTVVNLRERHNWV</sequence>
<dbReference type="OrthoDB" id="5386674at2759"/>
<dbReference type="STRING" id="2070753.A0A3A2ZCH9"/>
<feature type="compositionally biased region" description="Polar residues" evidence="1">
    <location>
        <begin position="233"/>
        <end position="256"/>
    </location>
</feature>
<feature type="compositionally biased region" description="Polar residues" evidence="1">
    <location>
        <begin position="160"/>
        <end position="175"/>
    </location>
</feature>
<feature type="compositionally biased region" description="Polar residues" evidence="1">
    <location>
        <begin position="617"/>
        <end position="632"/>
    </location>
</feature>
<feature type="region of interest" description="Disordered" evidence="1">
    <location>
        <begin position="354"/>
        <end position="422"/>
    </location>
</feature>
<feature type="compositionally biased region" description="Basic and acidic residues" evidence="1">
    <location>
        <begin position="694"/>
        <end position="712"/>
    </location>
</feature>
<accession>A0A3A2ZCH9</accession>
<feature type="compositionally biased region" description="Polar residues" evidence="1">
    <location>
        <begin position="20"/>
        <end position="51"/>
    </location>
</feature>
<feature type="compositionally biased region" description="Low complexity" evidence="1">
    <location>
        <begin position="112"/>
        <end position="121"/>
    </location>
</feature>
<feature type="region of interest" description="Disordered" evidence="1">
    <location>
        <begin position="231"/>
        <end position="280"/>
    </location>
</feature>
<gene>
    <name evidence="2" type="ORF">PHISCL_06792</name>
</gene>